<evidence type="ECO:0000256" key="4">
    <source>
        <dbReference type="ARBA" id="ARBA00023163"/>
    </source>
</evidence>
<dbReference type="InterPro" id="IPR050815">
    <property type="entry name" value="TF_fung"/>
</dbReference>
<evidence type="ECO:0000256" key="5">
    <source>
        <dbReference type="ARBA" id="ARBA00023242"/>
    </source>
</evidence>
<organism evidence="7 8">
    <name type="scientific">Calycina marina</name>
    <dbReference type="NCBI Taxonomy" id="1763456"/>
    <lineage>
        <taxon>Eukaryota</taxon>
        <taxon>Fungi</taxon>
        <taxon>Dikarya</taxon>
        <taxon>Ascomycota</taxon>
        <taxon>Pezizomycotina</taxon>
        <taxon>Leotiomycetes</taxon>
        <taxon>Helotiales</taxon>
        <taxon>Pezizellaceae</taxon>
        <taxon>Calycina</taxon>
    </lineage>
</organism>
<keyword evidence="5" id="KW-0539">Nucleus</keyword>
<dbReference type="GO" id="GO:0000981">
    <property type="term" value="F:DNA-binding transcription factor activity, RNA polymerase II-specific"/>
    <property type="evidence" value="ECO:0007669"/>
    <property type="project" value="InterPro"/>
</dbReference>
<evidence type="ECO:0000259" key="6">
    <source>
        <dbReference type="SMART" id="SM00906"/>
    </source>
</evidence>
<dbReference type="EMBL" id="MU254351">
    <property type="protein sequence ID" value="KAG9240758.1"/>
    <property type="molecule type" value="Genomic_DNA"/>
</dbReference>
<dbReference type="GO" id="GO:0005634">
    <property type="term" value="C:nucleus"/>
    <property type="evidence" value="ECO:0007669"/>
    <property type="project" value="UniProtKB-SubCell"/>
</dbReference>
<protein>
    <recommendedName>
        <fullName evidence="6">Xylanolytic transcriptional activator regulatory domain-containing protein</fullName>
    </recommendedName>
</protein>
<evidence type="ECO:0000313" key="7">
    <source>
        <dbReference type="EMBL" id="KAG9240758.1"/>
    </source>
</evidence>
<evidence type="ECO:0000256" key="2">
    <source>
        <dbReference type="ARBA" id="ARBA00022723"/>
    </source>
</evidence>
<dbReference type="GO" id="GO:0003677">
    <property type="term" value="F:DNA binding"/>
    <property type="evidence" value="ECO:0007669"/>
    <property type="project" value="InterPro"/>
</dbReference>
<reference evidence="7" key="1">
    <citation type="journal article" date="2021" name="IMA Fungus">
        <title>Genomic characterization of three marine fungi, including Emericellopsis atlantica sp. nov. with signatures of a generalist lifestyle and marine biomass degradation.</title>
        <authorList>
            <person name="Hagestad O.C."/>
            <person name="Hou L."/>
            <person name="Andersen J.H."/>
            <person name="Hansen E.H."/>
            <person name="Altermark B."/>
            <person name="Li C."/>
            <person name="Kuhnert E."/>
            <person name="Cox R.J."/>
            <person name="Crous P.W."/>
            <person name="Spatafora J.W."/>
            <person name="Lail K."/>
            <person name="Amirebrahimi M."/>
            <person name="Lipzen A."/>
            <person name="Pangilinan J."/>
            <person name="Andreopoulos W."/>
            <person name="Hayes R.D."/>
            <person name="Ng V."/>
            <person name="Grigoriev I.V."/>
            <person name="Jackson S.A."/>
            <person name="Sutton T.D.S."/>
            <person name="Dobson A.D.W."/>
            <person name="Rama T."/>
        </authorList>
    </citation>
    <scope>NUCLEOTIDE SEQUENCE</scope>
    <source>
        <strain evidence="7">TRa3180A</strain>
    </source>
</reference>
<keyword evidence="8" id="KW-1185">Reference proteome</keyword>
<feature type="domain" description="Xylanolytic transcriptional activator regulatory" evidence="6">
    <location>
        <begin position="133"/>
        <end position="201"/>
    </location>
</feature>
<dbReference type="OrthoDB" id="1924787at2759"/>
<evidence type="ECO:0000256" key="3">
    <source>
        <dbReference type="ARBA" id="ARBA00023015"/>
    </source>
</evidence>
<dbReference type="PANTHER" id="PTHR47338">
    <property type="entry name" value="ZN(II)2CYS6 TRANSCRIPTION FACTOR (EUROFUNG)-RELATED"/>
    <property type="match status" value="1"/>
</dbReference>
<dbReference type="CDD" id="cd12148">
    <property type="entry name" value="fungal_TF_MHR"/>
    <property type="match status" value="1"/>
</dbReference>
<dbReference type="Pfam" id="PF04082">
    <property type="entry name" value="Fungal_trans"/>
    <property type="match status" value="1"/>
</dbReference>
<dbReference type="PANTHER" id="PTHR47338:SF16">
    <property type="entry name" value="TRANSCRIPTION FACTOR, PUTATIVE (AFU_ORTHOLOGUE AFUA_2G09360)-RELATED"/>
    <property type="match status" value="1"/>
</dbReference>
<comment type="subcellular location">
    <subcellularLocation>
        <location evidence="1">Nucleus</location>
    </subcellularLocation>
</comment>
<evidence type="ECO:0000313" key="8">
    <source>
        <dbReference type="Proteomes" id="UP000887226"/>
    </source>
</evidence>
<dbReference type="AlphaFoldDB" id="A0A9P7YVI4"/>
<dbReference type="SMART" id="SM00906">
    <property type="entry name" value="Fungal_trans"/>
    <property type="match status" value="1"/>
</dbReference>
<sequence length="481" mass="55015">MAKDGYDTIDPQRSPSLSRAFSPLSAKDVCEDLIELYFRHIHVSFHFLFHQPSFLASFRDGSLPEVLFFGAIGLSARFSKHQSFASIPLRERGTPYTQEAERRLNLHSPSIVTIQTCMLLGAAAVSEGDSTTESIYFSIACRMAMLLDLPNAHADTCIEQEINNRVWWTVYASDTWSSTGVRLPRMMPHRDVPLPMSESTFLQLSPDTPPYPEQQFNASSATPAQAPHDSLLAHWKFLDQRLSQIDEVNTKAVSHELHGFQLLQTVESISLEMESWASSLPVKMRNTAENLTYWTKEGFGHIFVLLHVQYLHFSQLLFYQFLHRSTDSAGHTSVNFQNAQKCRQHATDLCNLIHLARENPLTDPLYSIAGHILTIASTVQLHILLFSSHAAEVQEARQLLERNFEFLTILRTYWSCLDASFSRFDAFHRACLRRQDDSHFQMDRWMLKFMLEFAEPVNDRAQVEDDEFVAHEEWSLASIGI</sequence>
<evidence type="ECO:0000256" key="1">
    <source>
        <dbReference type="ARBA" id="ARBA00004123"/>
    </source>
</evidence>
<dbReference type="InterPro" id="IPR007219">
    <property type="entry name" value="XnlR_reg_dom"/>
</dbReference>
<dbReference type="GO" id="GO:0006351">
    <property type="term" value="P:DNA-templated transcription"/>
    <property type="evidence" value="ECO:0007669"/>
    <property type="project" value="InterPro"/>
</dbReference>
<accession>A0A9P7YVI4</accession>
<comment type="caution">
    <text evidence="7">The sequence shown here is derived from an EMBL/GenBank/DDBJ whole genome shotgun (WGS) entry which is preliminary data.</text>
</comment>
<proteinExistence type="predicted"/>
<keyword evidence="3" id="KW-0805">Transcription regulation</keyword>
<gene>
    <name evidence="7" type="ORF">BJ878DRAFT_545913</name>
</gene>
<dbReference type="GO" id="GO:0008270">
    <property type="term" value="F:zinc ion binding"/>
    <property type="evidence" value="ECO:0007669"/>
    <property type="project" value="InterPro"/>
</dbReference>
<keyword evidence="4" id="KW-0804">Transcription</keyword>
<keyword evidence="2" id="KW-0479">Metal-binding</keyword>
<dbReference type="Proteomes" id="UP000887226">
    <property type="component" value="Unassembled WGS sequence"/>
</dbReference>
<name>A0A9P7YVI4_9HELO</name>